<name>A0A640ULH2_9ACTN</name>
<accession>A0A640ULH2</accession>
<protein>
    <submittedName>
        <fullName evidence="1">Uncharacterized protein</fullName>
    </submittedName>
</protein>
<dbReference type="AlphaFoldDB" id="A0A640ULH2"/>
<dbReference type="EMBL" id="BLIR01000001">
    <property type="protein sequence ID" value="GFE36657.1"/>
    <property type="molecule type" value="Genomic_DNA"/>
</dbReference>
<dbReference type="InterPro" id="IPR045732">
    <property type="entry name" value="DUF6086"/>
</dbReference>
<reference evidence="1 2" key="1">
    <citation type="submission" date="2019-12" db="EMBL/GenBank/DDBJ databases">
        <title>Whole genome shotgun sequence of Streptomyces tubercidicus NBRC 13090.</title>
        <authorList>
            <person name="Ichikawa N."/>
            <person name="Kimura A."/>
            <person name="Kitahashi Y."/>
            <person name="Komaki H."/>
            <person name="Tamura T."/>
        </authorList>
    </citation>
    <scope>NUCLEOTIDE SEQUENCE [LARGE SCALE GENOMIC DNA]</scope>
    <source>
        <strain evidence="1 2">NBRC 13090</strain>
    </source>
</reference>
<evidence type="ECO:0000313" key="2">
    <source>
        <dbReference type="Proteomes" id="UP000431826"/>
    </source>
</evidence>
<dbReference type="Pfam" id="PF19564">
    <property type="entry name" value="DUF6086"/>
    <property type="match status" value="1"/>
</dbReference>
<dbReference type="AntiFam" id="ANF00006">
    <property type="entry name" value="Translation of CRISPR region"/>
</dbReference>
<organism evidence="1 2">
    <name type="scientific">Streptomyces tubercidicus</name>
    <dbReference type="NCBI Taxonomy" id="47759"/>
    <lineage>
        <taxon>Bacteria</taxon>
        <taxon>Bacillati</taxon>
        <taxon>Actinomycetota</taxon>
        <taxon>Actinomycetes</taxon>
        <taxon>Kitasatosporales</taxon>
        <taxon>Streptomycetaceae</taxon>
        <taxon>Streptomyces</taxon>
    </lineage>
</organism>
<comment type="caution">
    <text evidence="1">The sequence shown here is derived from an EMBL/GenBank/DDBJ whole genome shotgun (WGS) entry which is preliminary data.</text>
</comment>
<gene>
    <name evidence="1" type="ORF">Stube_13300</name>
</gene>
<proteinExistence type="predicted"/>
<dbReference type="Proteomes" id="UP000431826">
    <property type="component" value="Unassembled WGS sequence"/>
</dbReference>
<evidence type="ECO:0000313" key="1">
    <source>
        <dbReference type="EMBL" id="GFE36657.1"/>
    </source>
</evidence>
<keyword evidence="2" id="KW-1185">Reference proteome</keyword>
<sequence length="227" mass="24193">MAMDLNRGPSPHARGAPIHVPLGRRMLGTIPAGAGSALRELVGGHQLRLPPDIGLRALPTFDEGRLTVTSCAYCVGEYGQQGEVALSQYYDMGDQTLWNPSNGASRLFMSQVSVYQAELGLPSGIGPMHADECQIDPVAFKAFVDALLAWHRRTSHAVMAALSDGLVATVLVLAERAGIEVNWPPAGFAEGDGLKEVQVPTAPDSSECAWVATLQQKSRELGRFMAA</sequence>